<organism evidence="2 3">
    <name type="scientific">Kipferlia bialata</name>
    <dbReference type="NCBI Taxonomy" id="797122"/>
    <lineage>
        <taxon>Eukaryota</taxon>
        <taxon>Metamonada</taxon>
        <taxon>Carpediemonas-like organisms</taxon>
        <taxon>Kipferlia</taxon>
    </lineage>
</organism>
<evidence type="ECO:0000313" key="3">
    <source>
        <dbReference type="Proteomes" id="UP000265618"/>
    </source>
</evidence>
<feature type="compositionally biased region" description="Basic and acidic residues" evidence="1">
    <location>
        <begin position="135"/>
        <end position="147"/>
    </location>
</feature>
<proteinExistence type="predicted"/>
<gene>
    <name evidence="2" type="ORF">KIPB_005943</name>
</gene>
<dbReference type="EMBL" id="BDIP01001462">
    <property type="protein sequence ID" value="GIQ84451.1"/>
    <property type="molecule type" value="Genomic_DNA"/>
</dbReference>
<dbReference type="AlphaFoldDB" id="A0A9K3CWG7"/>
<reference evidence="2 3" key="1">
    <citation type="journal article" date="2018" name="PLoS ONE">
        <title>The draft genome of Kipferlia bialata reveals reductive genome evolution in fornicate parasites.</title>
        <authorList>
            <person name="Tanifuji G."/>
            <person name="Takabayashi S."/>
            <person name="Kume K."/>
            <person name="Takagi M."/>
            <person name="Nakayama T."/>
            <person name="Kamikawa R."/>
            <person name="Inagaki Y."/>
            <person name="Hashimoto T."/>
        </authorList>
    </citation>
    <scope>NUCLEOTIDE SEQUENCE [LARGE SCALE GENOMIC DNA]</scope>
    <source>
        <strain evidence="2">NY0173</strain>
    </source>
</reference>
<comment type="caution">
    <text evidence="2">The sequence shown here is derived from an EMBL/GenBank/DDBJ whole genome shotgun (WGS) entry which is preliminary data.</text>
</comment>
<evidence type="ECO:0000313" key="2">
    <source>
        <dbReference type="EMBL" id="GIQ84451.1"/>
    </source>
</evidence>
<evidence type="ECO:0000256" key="1">
    <source>
        <dbReference type="SAM" id="MobiDB-lite"/>
    </source>
</evidence>
<feature type="compositionally biased region" description="Low complexity" evidence="1">
    <location>
        <begin position="319"/>
        <end position="331"/>
    </location>
</feature>
<name>A0A9K3CWG7_9EUKA</name>
<feature type="region of interest" description="Disordered" evidence="1">
    <location>
        <begin position="298"/>
        <end position="333"/>
    </location>
</feature>
<feature type="compositionally biased region" description="Polar residues" evidence="1">
    <location>
        <begin position="306"/>
        <end position="318"/>
    </location>
</feature>
<feature type="compositionally biased region" description="Basic and acidic residues" evidence="1">
    <location>
        <begin position="95"/>
        <end position="128"/>
    </location>
</feature>
<feature type="compositionally biased region" description="Polar residues" evidence="1">
    <location>
        <begin position="76"/>
        <end position="86"/>
    </location>
</feature>
<sequence>MPSADSMGVAMALADRRQELLGLIAQWQSRLHTLETLSGFIPPATPAHLPTPPTIPRYPVTVQTLSRAVDPYETSLLLNPNMVMQNSDDEGEGGAPKDTEPSGDKGGEREGGKAADKGADRGTLERTDSTNTTKAEARADTKARSALERAAGQTGWVHGSMRRGRVLSLGTKVKKRESQLLTQTLSEACQAAARRGELVPIGLARYRQEAQMQRWLRSYTLRSHRTQEERMRRYKYAGPPPPPCPVSEGAAPPCVLVACGCMTSEGSISQSAEWHRGSEMHAQRRDHMLQALRERERLRQEAMASQEAQMGPQSTPGHASTPASTSAPAPAAEDRGMWGLAEAVSGSRQGSILPQPLLAGPDAARYTAGLRAVQRSDGSAVPGRGRLLPLPPSGLAKHLAYGGVTLHAKAADHCVNKLVLKDCLTEVEAVPVQGQGSLTEMGAYAGLLRHMGSTSGRKDVNQRMERHLTARFKKWRGRIET</sequence>
<dbReference type="Proteomes" id="UP000265618">
    <property type="component" value="Unassembled WGS sequence"/>
</dbReference>
<feature type="region of interest" description="Disordered" evidence="1">
    <location>
        <begin position="76"/>
        <end position="157"/>
    </location>
</feature>
<protein>
    <submittedName>
        <fullName evidence="2">Uncharacterized protein</fullName>
    </submittedName>
</protein>
<keyword evidence="3" id="KW-1185">Reference proteome</keyword>
<accession>A0A9K3CWG7</accession>